<keyword evidence="3" id="KW-1185">Reference proteome</keyword>
<proteinExistence type="predicted"/>
<dbReference type="EMBL" id="JADBEE010000001">
    <property type="protein sequence ID" value="MBE1514288.1"/>
    <property type="molecule type" value="Genomic_DNA"/>
</dbReference>
<sequence length="131" mass="14913">MVEMRPEDAARGTLDRLNQDPQTRLLTADEMAVYADRSRSWPSEAARESRLISVRHDEETYYPAFQIDPVQREPWDWVSTMARILENEEITGRSFTLWAAIPSSRFGHDTPATHTGDSDFMAKAAADLAEL</sequence>
<dbReference type="RefSeq" id="WP_192591056.1">
    <property type="nucleotide sequence ID" value="NZ_JADBEE010000001.1"/>
</dbReference>
<gene>
    <name evidence="2" type="ORF">H4W26_001043</name>
</gene>
<organism evidence="2 3">
    <name type="scientific">Nesterenkonia halotolerans</name>
    <dbReference type="NCBI Taxonomy" id="225325"/>
    <lineage>
        <taxon>Bacteria</taxon>
        <taxon>Bacillati</taxon>
        <taxon>Actinomycetota</taxon>
        <taxon>Actinomycetes</taxon>
        <taxon>Micrococcales</taxon>
        <taxon>Micrococcaceae</taxon>
        <taxon>Nesterenkonia</taxon>
    </lineage>
</organism>
<feature type="compositionally biased region" description="Basic and acidic residues" evidence="1">
    <location>
        <begin position="1"/>
        <end position="18"/>
    </location>
</feature>
<evidence type="ECO:0000313" key="2">
    <source>
        <dbReference type="EMBL" id="MBE1514288.1"/>
    </source>
</evidence>
<evidence type="ECO:0000313" key="3">
    <source>
        <dbReference type="Proteomes" id="UP000636579"/>
    </source>
</evidence>
<reference evidence="2 3" key="1">
    <citation type="submission" date="2020-10" db="EMBL/GenBank/DDBJ databases">
        <title>Sequencing the genomes of 1000 actinobacteria strains.</title>
        <authorList>
            <person name="Klenk H.-P."/>
        </authorList>
    </citation>
    <scope>NUCLEOTIDE SEQUENCE [LARGE SCALE GENOMIC DNA]</scope>
    <source>
        <strain evidence="2 3">DSM 15474</strain>
    </source>
</reference>
<comment type="caution">
    <text evidence="2">The sequence shown here is derived from an EMBL/GenBank/DDBJ whole genome shotgun (WGS) entry which is preliminary data.</text>
</comment>
<accession>A0ABR9J5N0</accession>
<protein>
    <submittedName>
        <fullName evidence="2">Uncharacterized protein</fullName>
    </submittedName>
</protein>
<name>A0ABR9J5N0_9MICC</name>
<evidence type="ECO:0000256" key="1">
    <source>
        <dbReference type="SAM" id="MobiDB-lite"/>
    </source>
</evidence>
<dbReference type="Proteomes" id="UP000636579">
    <property type="component" value="Unassembled WGS sequence"/>
</dbReference>
<feature type="region of interest" description="Disordered" evidence="1">
    <location>
        <begin position="1"/>
        <end position="20"/>
    </location>
</feature>